<sequence>MLVIDGKQNAHTHTRATYNKGLLYTHTRLLMSSHGGHGNNNYKPAADRPLTRAIYNSEERGGAKTSRFSQDRPVAITSCPSPSPQPLETKKPVRVLLTRGPSHAQKLFT</sequence>
<dbReference type="AlphaFoldDB" id="A0A2S2NUH1"/>
<protein>
    <submittedName>
        <fullName evidence="2">Uncharacterized protein</fullName>
    </submittedName>
</protein>
<gene>
    <name evidence="2" type="ORF">g.125057</name>
</gene>
<accession>A0A2S2NUH1</accession>
<evidence type="ECO:0000313" key="2">
    <source>
        <dbReference type="EMBL" id="MBY20708.1"/>
    </source>
</evidence>
<name>A0A2S2NUH1_SCHGA</name>
<proteinExistence type="predicted"/>
<dbReference type="EMBL" id="GGMR01008089">
    <property type="protein sequence ID" value="MBY20708.1"/>
    <property type="molecule type" value="Transcribed_RNA"/>
</dbReference>
<evidence type="ECO:0000256" key="1">
    <source>
        <dbReference type="SAM" id="MobiDB-lite"/>
    </source>
</evidence>
<organism evidence="2">
    <name type="scientific">Schizaphis graminum</name>
    <name type="common">Green bug aphid</name>
    <dbReference type="NCBI Taxonomy" id="13262"/>
    <lineage>
        <taxon>Eukaryota</taxon>
        <taxon>Metazoa</taxon>
        <taxon>Ecdysozoa</taxon>
        <taxon>Arthropoda</taxon>
        <taxon>Hexapoda</taxon>
        <taxon>Insecta</taxon>
        <taxon>Pterygota</taxon>
        <taxon>Neoptera</taxon>
        <taxon>Paraneoptera</taxon>
        <taxon>Hemiptera</taxon>
        <taxon>Sternorrhyncha</taxon>
        <taxon>Aphidomorpha</taxon>
        <taxon>Aphidoidea</taxon>
        <taxon>Aphididae</taxon>
        <taxon>Aphidini</taxon>
        <taxon>Schizaphis</taxon>
    </lineage>
</organism>
<reference evidence="2" key="1">
    <citation type="submission" date="2018-04" db="EMBL/GenBank/DDBJ databases">
        <title>Transcriptome of Schizaphis graminum biotype I.</title>
        <authorList>
            <person name="Scully E.D."/>
            <person name="Geib S.M."/>
            <person name="Palmer N.A."/>
            <person name="Koch K."/>
            <person name="Bradshaw J."/>
            <person name="Heng-Moss T."/>
            <person name="Sarath G."/>
        </authorList>
    </citation>
    <scope>NUCLEOTIDE SEQUENCE</scope>
</reference>
<feature type="region of interest" description="Disordered" evidence="1">
    <location>
        <begin position="56"/>
        <end position="109"/>
    </location>
</feature>